<keyword evidence="2" id="KW-1185">Reference proteome</keyword>
<sequence length="134" mass="15616">MPPFSRFIINIAGFFFTFNKALDSALTNRHLHIIHRCVIWQRESINSLNRLFKRVMIVLSHGSTRHKARDFDFDIGVLEWHFQFFIGFFATDLLKFKGARINFPHKCCPLIDRFSCRTRSVLAGIPTQSVGTRS</sequence>
<dbReference type="Proteomes" id="UP000076962">
    <property type="component" value="Unassembled WGS sequence"/>
</dbReference>
<comment type="caution">
    <text evidence="1">The sequence shown here is derived from an EMBL/GenBank/DDBJ whole genome shotgun (WGS) entry which is preliminary data.</text>
</comment>
<reference evidence="1 2" key="1">
    <citation type="submission" date="2016-05" db="EMBL/GenBank/DDBJ databases">
        <title>Single-cell genome of chain-forming Candidatus Thiomargarita nelsonii and comparison to other large sulfur-oxidizing bacteria.</title>
        <authorList>
            <person name="Winkel M."/>
            <person name="Salman V."/>
            <person name="Woyke T."/>
            <person name="Schulz-Vogt H."/>
            <person name="Richter M."/>
            <person name="Flood B."/>
            <person name="Bailey J."/>
            <person name="Amann R."/>
            <person name="Mussmann M."/>
        </authorList>
    </citation>
    <scope>NUCLEOTIDE SEQUENCE [LARGE SCALE GENOMIC DNA]</scope>
    <source>
        <strain evidence="1 2">THI036</strain>
    </source>
</reference>
<evidence type="ECO:0000313" key="1">
    <source>
        <dbReference type="EMBL" id="OAD19483.1"/>
    </source>
</evidence>
<name>A0A176RUQ2_9GAMM</name>
<protein>
    <submittedName>
        <fullName evidence="1">Uncharacterized protein</fullName>
    </submittedName>
</protein>
<gene>
    <name evidence="1" type="ORF">THIOM_004878</name>
</gene>
<organism evidence="1 2">
    <name type="scientific">Candidatus Thiomargarita nelsonii</name>
    <dbReference type="NCBI Taxonomy" id="1003181"/>
    <lineage>
        <taxon>Bacteria</taxon>
        <taxon>Pseudomonadati</taxon>
        <taxon>Pseudomonadota</taxon>
        <taxon>Gammaproteobacteria</taxon>
        <taxon>Thiotrichales</taxon>
        <taxon>Thiotrichaceae</taxon>
        <taxon>Thiomargarita</taxon>
    </lineage>
</organism>
<proteinExistence type="predicted"/>
<accession>A0A176RUQ2</accession>
<evidence type="ECO:0000313" key="2">
    <source>
        <dbReference type="Proteomes" id="UP000076962"/>
    </source>
</evidence>
<dbReference type="EMBL" id="LUTY01002786">
    <property type="protein sequence ID" value="OAD19483.1"/>
    <property type="molecule type" value="Genomic_DNA"/>
</dbReference>
<dbReference type="AlphaFoldDB" id="A0A176RUQ2"/>